<keyword evidence="8" id="KW-1185">Reference proteome</keyword>
<comment type="subcellular location">
    <subcellularLocation>
        <location evidence="1">Nucleus</location>
        <location evidence="1">Nucleolus</location>
    </subcellularLocation>
</comment>
<evidence type="ECO:0000313" key="7">
    <source>
        <dbReference type="EMBL" id="KAK1331967.1"/>
    </source>
</evidence>
<comment type="similarity">
    <text evidence="2">Belongs to the eukaryotic ribosomal protein eS8 family. Ribosome biogenesis protein NSA2 subfamily.</text>
</comment>
<dbReference type="EMBL" id="JAULJE010000019">
    <property type="protein sequence ID" value="KAK1331967.1"/>
    <property type="molecule type" value="Genomic_DNA"/>
</dbReference>
<accession>A0AA40LH16</accession>
<dbReference type="Gene3D" id="2.40.10.310">
    <property type="match status" value="1"/>
</dbReference>
<dbReference type="AlphaFoldDB" id="A0AA40LH16"/>
<keyword evidence="3" id="KW-0690">Ribosome biogenesis</keyword>
<evidence type="ECO:0000256" key="2">
    <source>
        <dbReference type="ARBA" id="ARBA00005424"/>
    </source>
</evidence>
<organism evidence="7 8">
    <name type="scientific">Cnephaeus nilssonii</name>
    <name type="common">Northern bat</name>
    <name type="synonym">Eptesicus nilssonii</name>
    <dbReference type="NCBI Taxonomy" id="3371016"/>
    <lineage>
        <taxon>Eukaryota</taxon>
        <taxon>Metazoa</taxon>
        <taxon>Chordata</taxon>
        <taxon>Craniata</taxon>
        <taxon>Vertebrata</taxon>
        <taxon>Euteleostomi</taxon>
        <taxon>Mammalia</taxon>
        <taxon>Eutheria</taxon>
        <taxon>Laurasiatheria</taxon>
        <taxon>Chiroptera</taxon>
        <taxon>Yangochiroptera</taxon>
        <taxon>Vespertilionidae</taxon>
        <taxon>Cnephaeus</taxon>
    </lineage>
</organism>
<comment type="caution">
    <text evidence="7">The sequence shown here is derived from an EMBL/GenBank/DDBJ whole genome shotgun (WGS) entry which is preliminary data.</text>
</comment>
<gene>
    <name evidence="7" type="ORF">QTO34_007644</name>
</gene>
<evidence type="ECO:0000256" key="1">
    <source>
        <dbReference type="ARBA" id="ARBA00004604"/>
    </source>
</evidence>
<evidence type="ECO:0000313" key="8">
    <source>
        <dbReference type="Proteomes" id="UP001177744"/>
    </source>
</evidence>
<evidence type="ECO:0000256" key="6">
    <source>
        <dbReference type="SAM" id="MobiDB-lite"/>
    </source>
</evidence>
<reference evidence="7" key="1">
    <citation type="submission" date="2023-06" db="EMBL/GenBank/DDBJ databases">
        <title>Reference genome for the Northern bat (Eptesicus nilssonii), a most northern bat species.</title>
        <authorList>
            <person name="Laine V.N."/>
            <person name="Pulliainen A.T."/>
            <person name="Lilley T.M."/>
        </authorList>
    </citation>
    <scope>NUCLEOTIDE SEQUENCE</scope>
    <source>
        <strain evidence="7">BLF_Eptnil</strain>
        <tissue evidence="7">Kidney</tissue>
    </source>
</reference>
<feature type="compositionally biased region" description="Basic and acidic residues" evidence="6">
    <location>
        <begin position="255"/>
        <end position="278"/>
    </location>
</feature>
<proteinExistence type="inferred from homology"/>
<dbReference type="PANTHER" id="PTHR12642">
    <property type="entry name" value="RIBOSOME BIOGENESIS PROTEIN NSA2 HOMOLOG"/>
    <property type="match status" value="1"/>
</dbReference>
<dbReference type="InterPro" id="IPR022309">
    <property type="entry name" value="Ribosomal_Se8/biogenesis_NSA2"/>
</dbReference>
<evidence type="ECO:0000256" key="4">
    <source>
        <dbReference type="ARBA" id="ARBA00022552"/>
    </source>
</evidence>
<feature type="region of interest" description="Disordered" evidence="6">
    <location>
        <begin position="216"/>
        <end position="297"/>
    </location>
</feature>
<dbReference type="GO" id="GO:0006364">
    <property type="term" value="P:rRNA processing"/>
    <property type="evidence" value="ECO:0007669"/>
    <property type="project" value="UniProtKB-KW"/>
</dbReference>
<dbReference type="Proteomes" id="UP001177744">
    <property type="component" value="Unassembled WGS sequence"/>
</dbReference>
<dbReference type="GO" id="GO:0005730">
    <property type="term" value="C:nucleolus"/>
    <property type="evidence" value="ECO:0007669"/>
    <property type="project" value="UniProtKB-SubCell"/>
</dbReference>
<dbReference type="Pfam" id="PF01201">
    <property type="entry name" value="Ribosomal_S8e"/>
    <property type="match status" value="1"/>
</dbReference>
<keyword evidence="4" id="KW-0698">rRNA processing</keyword>
<keyword evidence="5" id="KW-0539">Nucleus</keyword>
<protein>
    <submittedName>
        <fullName evidence="7">Uncharacterized protein</fullName>
    </submittedName>
</protein>
<dbReference type="InterPro" id="IPR039411">
    <property type="entry name" value="NSA2_fam"/>
</dbReference>
<name>A0AA40LH16_CNENI</name>
<evidence type="ECO:0000256" key="3">
    <source>
        <dbReference type="ARBA" id="ARBA00022517"/>
    </source>
</evidence>
<sequence length="394" mass="43868">MIKQKQRVEAGKGEVPLPNVHAQGKTEVLKVTRAETITRTRKRKKNAWKKMVTEVLCWRRLTQNPPKYGRCIRPMGLRFKKAHVTHPEPKATFCLPILSVKKNPSSPLYTTLGVITKGTVNKVYRSKRRGGAGLGVAKVADWAGWTLSSRRQWRLELSVCAMAVLRHRRGLWGSELTSHRGPSKAGELGACPLVHQAFQKPPARRRLLKGLVHQRTGTQLPRDQKQKHQAFQKPPPRWRLLKGLVHQRTDTQLPCDRKQKRVGDPTQEDHLCRGRPEEQGVPAPRQTPSPGSQSWEKKSLWAVRTTGCEKQCGLGLSDTEAAGDPAAPLKKPAHKLNFQGSSQLQHQGEALGDTDTYEEELDCLASGMNSGAALSQIIFTGIVVPMLGPLWSKG</sequence>
<evidence type="ECO:0000256" key="5">
    <source>
        <dbReference type="ARBA" id="ARBA00023242"/>
    </source>
</evidence>